<dbReference type="EMBL" id="JBEPMX010000005">
    <property type="protein sequence ID" value="MET3683177.1"/>
    <property type="molecule type" value="Genomic_DNA"/>
</dbReference>
<keyword evidence="1" id="KW-0812">Transmembrane</keyword>
<feature type="transmembrane region" description="Helical" evidence="1">
    <location>
        <begin position="12"/>
        <end position="30"/>
    </location>
</feature>
<feature type="transmembrane region" description="Helical" evidence="1">
    <location>
        <begin position="42"/>
        <end position="59"/>
    </location>
</feature>
<dbReference type="RefSeq" id="WP_354219768.1">
    <property type="nucleotide sequence ID" value="NZ_JBEPMX010000005.1"/>
</dbReference>
<evidence type="ECO:0000313" key="3">
    <source>
        <dbReference type="Proteomes" id="UP001549167"/>
    </source>
</evidence>
<evidence type="ECO:0000256" key="1">
    <source>
        <dbReference type="SAM" id="Phobius"/>
    </source>
</evidence>
<reference evidence="2 3" key="1">
    <citation type="submission" date="2024-06" db="EMBL/GenBank/DDBJ databases">
        <title>Genomic Encyclopedia of Type Strains, Phase IV (KMG-IV): sequencing the most valuable type-strain genomes for metagenomic binning, comparative biology and taxonomic classification.</title>
        <authorList>
            <person name="Goeker M."/>
        </authorList>
    </citation>
    <scope>NUCLEOTIDE SEQUENCE [LARGE SCALE GENOMIC DNA]</scope>
    <source>
        <strain evidence="2 3">DSM 23520</strain>
    </source>
</reference>
<evidence type="ECO:0000313" key="2">
    <source>
        <dbReference type="EMBL" id="MET3683177.1"/>
    </source>
</evidence>
<dbReference type="Proteomes" id="UP001549167">
    <property type="component" value="Unassembled WGS sequence"/>
</dbReference>
<keyword evidence="1" id="KW-0472">Membrane</keyword>
<keyword evidence="1" id="KW-1133">Transmembrane helix</keyword>
<sequence>MIADMYKRREKLGYILLAVLLLIIIGWSLFHPPKTTTQWLEMLFFLFPIGFIFSVIFISRSQYNKVKHFELPNSDQELLNLDHIVIKKDATFIPRLLLFEKNGRYIGMIKPIKIPSWLYPLIFYRDSFIEFIPLSFSFVTHDGKTQFTFHKKGWLKQVNLNITNQEQNDIGTYIQKELNALFHIKGQLFNEKEEPILSIKASGFSGNFSWKDEDGNQWAYFYNGKFPHEYTNVFRDIQNDIVELSDKLNEDDKTRLLAVIGYLFIARVKQ</sequence>
<protein>
    <submittedName>
        <fullName evidence="2">Uncharacterized protein</fullName>
    </submittedName>
</protein>
<proteinExistence type="predicted"/>
<accession>A0ABV2KVR4</accession>
<comment type="caution">
    <text evidence="2">The sequence shown here is derived from an EMBL/GenBank/DDBJ whole genome shotgun (WGS) entry which is preliminary data.</text>
</comment>
<gene>
    <name evidence="2" type="ORF">ABID56_001268</name>
</gene>
<keyword evidence="3" id="KW-1185">Reference proteome</keyword>
<name>A0ABV2KVR4_9BACI</name>
<organism evidence="2 3">
    <name type="scientific">Alkalibacillus flavidus</name>
    <dbReference type="NCBI Taxonomy" id="546021"/>
    <lineage>
        <taxon>Bacteria</taxon>
        <taxon>Bacillati</taxon>
        <taxon>Bacillota</taxon>
        <taxon>Bacilli</taxon>
        <taxon>Bacillales</taxon>
        <taxon>Bacillaceae</taxon>
        <taxon>Alkalibacillus</taxon>
    </lineage>
</organism>